<dbReference type="Proteomes" id="UP000660380">
    <property type="component" value="Unassembled WGS sequence"/>
</dbReference>
<proteinExistence type="predicted"/>
<evidence type="ECO:0000313" key="1">
    <source>
        <dbReference type="EMBL" id="MBD2606183.1"/>
    </source>
</evidence>
<dbReference type="EMBL" id="JACJTA010000035">
    <property type="protein sequence ID" value="MBD2606183.1"/>
    <property type="molecule type" value="Genomic_DNA"/>
</dbReference>
<name>A0ABR8GS41_9CYAN</name>
<organism evidence="1 2">
    <name type="scientific">Scytonema hofmannii FACHB-248</name>
    <dbReference type="NCBI Taxonomy" id="1842502"/>
    <lineage>
        <taxon>Bacteria</taxon>
        <taxon>Bacillati</taxon>
        <taxon>Cyanobacteriota</taxon>
        <taxon>Cyanophyceae</taxon>
        <taxon>Nostocales</taxon>
        <taxon>Scytonemataceae</taxon>
        <taxon>Scytonema</taxon>
    </lineage>
</organism>
<gene>
    <name evidence="1" type="ORF">H6G81_17025</name>
</gene>
<sequence length="67" mass="7337">MAEIELAALTCQSLHKRIPDIALSKPNYALGTPIETTLKPKLTGDLPPQTPEQNSNACTQFLVIKVY</sequence>
<comment type="caution">
    <text evidence="1">The sequence shown here is derived from an EMBL/GenBank/DDBJ whole genome shotgun (WGS) entry which is preliminary data.</text>
</comment>
<reference evidence="1 2" key="1">
    <citation type="journal article" date="2020" name="ISME J.">
        <title>Comparative genomics reveals insights into cyanobacterial evolution and habitat adaptation.</title>
        <authorList>
            <person name="Chen M.Y."/>
            <person name="Teng W.K."/>
            <person name="Zhao L."/>
            <person name="Hu C.X."/>
            <person name="Zhou Y.K."/>
            <person name="Han B.P."/>
            <person name="Song L.R."/>
            <person name="Shu W.S."/>
        </authorList>
    </citation>
    <scope>NUCLEOTIDE SEQUENCE [LARGE SCALE GENOMIC DNA]</scope>
    <source>
        <strain evidence="1 2">FACHB-248</strain>
    </source>
</reference>
<accession>A0ABR8GS41</accession>
<protein>
    <submittedName>
        <fullName evidence="1">Uncharacterized protein</fullName>
    </submittedName>
</protein>
<keyword evidence="2" id="KW-1185">Reference proteome</keyword>
<evidence type="ECO:0000313" key="2">
    <source>
        <dbReference type="Proteomes" id="UP000660380"/>
    </source>
</evidence>